<dbReference type="PROSITE" id="PS00726">
    <property type="entry name" value="AP_NUCLEASE_F1_1"/>
    <property type="match status" value="1"/>
</dbReference>
<dbReference type="Gene3D" id="3.60.10.10">
    <property type="entry name" value="Endonuclease/exonuclease/phosphatase"/>
    <property type="match status" value="1"/>
</dbReference>
<dbReference type="EC" id="4.2.99.18" evidence="7"/>
<feature type="domain" description="Endonuclease/exonuclease/phosphatase" evidence="6">
    <location>
        <begin position="5"/>
        <end position="246"/>
    </location>
</feature>
<keyword evidence="7" id="KW-0540">Nuclease</keyword>
<keyword evidence="8" id="KW-1185">Reference proteome</keyword>
<dbReference type="NCBIfam" id="TIGR00633">
    <property type="entry name" value="xth"/>
    <property type="match status" value="1"/>
</dbReference>
<reference evidence="7 8" key="1">
    <citation type="submission" date="2022-09" db="EMBL/GenBank/DDBJ databases">
        <authorList>
            <person name="Kop L."/>
        </authorList>
    </citation>
    <scope>NUCLEOTIDE SEQUENCE [LARGE SCALE GENOMIC DNA]</scope>
    <source>
        <strain evidence="7 8">347</strain>
    </source>
</reference>
<dbReference type="Proteomes" id="UP001157733">
    <property type="component" value="Chromosome"/>
</dbReference>
<dbReference type="InterPro" id="IPR005135">
    <property type="entry name" value="Endo/exonuclease/phosphatase"/>
</dbReference>
<evidence type="ECO:0000256" key="4">
    <source>
        <dbReference type="ARBA" id="ARBA00022801"/>
    </source>
</evidence>
<proteinExistence type="inferred from homology"/>
<keyword evidence="7" id="KW-0456">Lyase</keyword>
<dbReference type="CDD" id="cd09085">
    <property type="entry name" value="Mth212-like_AP-endo"/>
    <property type="match status" value="1"/>
</dbReference>
<keyword evidence="5" id="KW-0460">Magnesium</keyword>
<gene>
    <name evidence="7" type="ORF">NSPWAT_0859</name>
</gene>
<dbReference type="InterPro" id="IPR020847">
    <property type="entry name" value="AP_endonuclease_F1_BS"/>
</dbReference>
<dbReference type="NCBIfam" id="TIGR00195">
    <property type="entry name" value="exoDNase_III"/>
    <property type="match status" value="1"/>
</dbReference>
<dbReference type="PANTHER" id="PTHR22748:SF6">
    <property type="entry name" value="DNA-(APURINIC OR APYRIMIDINIC SITE) ENDONUCLEASE"/>
    <property type="match status" value="1"/>
</dbReference>
<evidence type="ECO:0000256" key="3">
    <source>
        <dbReference type="ARBA" id="ARBA00022723"/>
    </source>
</evidence>
<dbReference type="GO" id="GO:0008311">
    <property type="term" value="F:double-stranded DNA 3'-5' DNA exonuclease activity"/>
    <property type="evidence" value="ECO:0007669"/>
    <property type="project" value="UniProtKB-EC"/>
</dbReference>
<evidence type="ECO:0000256" key="5">
    <source>
        <dbReference type="ARBA" id="ARBA00022842"/>
    </source>
</evidence>
<evidence type="ECO:0000256" key="2">
    <source>
        <dbReference type="ARBA" id="ARBA00007092"/>
    </source>
</evidence>
<evidence type="ECO:0000259" key="6">
    <source>
        <dbReference type="Pfam" id="PF03372"/>
    </source>
</evidence>
<dbReference type="Pfam" id="PF03372">
    <property type="entry name" value="Exo_endo_phos"/>
    <property type="match status" value="1"/>
</dbReference>
<accession>A0ABN8VZW1</accession>
<keyword evidence="4 7" id="KW-0378">Hydrolase</keyword>
<evidence type="ECO:0000256" key="1">
    <source>
        <dbReference type="ARBA" id="ARBA00001946"/>
    </source>
</evidence>
<keyword evidence="3" id="KW-0479">Metal-binding</keyword>
<dbReference type="PROSITE" id="PS51435">
    <property type="entry name" value="AP_NUCLEASE_F1_4"/>
    <property type="match status" value="1"/>
</dbReference>
<dbReference type="InterPro" id="IPR004808">
    <property type="entry name" value="AP_endonuc_1"/>
</dbReference>
<dbReference type="GO" id="GO:0140078">
    <property type="term" value="F:class I DNA-(apurinic or apyrimidinic site) endonuclease activity"/>
    <property type="evidence" value="ECO:0007669"/>
    <property type="project" value="UniProtKB-EC"/>
</dbReference>
<dbReference type="EMBL" id="OX336137">
    <property type="protein sequence ID" value="CAI2717718.1"/>
    <property type="molecule type" value="Genomic_DNA"/>
</dbReference>
<evidence type="ECO:0000313" key="8">
    <source>
        <dbReference type="Proteomes" id="UP001157733"/>
    </source>
</evidence>
<dbReference type="PANTHER" id="PTHR22748">
    <property type="entry name" value="AP ENDONUCLEASE"/>
    <property type="match status" value="1"/>
</dbReference>
<organism evidence="7 8">
    <name type="scientific">Nitrospina watsonii</name>
    <dbReference type="NCBI Taxonomy" id="1323948"/>
    <lineage>
        <taxon>Bacteria</taxon>
        <taxon>Pseudomonadati</taxon>
        <taxon>Nitrospinota/Tectimicrobiota group</taxon>
        <taxon>Nitrospinota</taxon>
        <taxon>Nitrospinia</taxon>
        <taxon>Nitrospinales</taxon>
        <taxon>Nitrospinaceae</taxon>
        <taxon>Nitrospina</taxon>
    </lineage>
</organism>
<keyword evidence="7" id="KW-0255">Endonuclease</keyword>
<dbReference type="InterPro" id="IPR036691">
    <property type="entry name" value="Endo/exonu/phosph_ase_sf"/>
</dbReference>
<comment type="similarity">
    <text evidence="2">Belongs to the DNA repair enzymes AP/ExoA family.</text>
</comment>
<evidence type="ECO:0000313" key="7">
    <source>
        <dbReference type="EMBL" id="CAI2717718.1"/>
    </source>
</evidence>
<name>A0ABN8VZW1_9BACT</name>
<protein>
    <submittedName>
        <fullName evidence="7">DNA uridine endonuclease</fullName>
        <ecNumber evidence="7">3.1.11.2</ecNumber>
        <ecNumber evidence="7">4.2.99.18</ecNumber>
    </submittedName>
</protein>
<dbReference type="EC" id="3.1.11.2" evidence="7"/>
<sequence length="254" mass="29579">MLIYSWNVNGIRAVAKKGFPEWMESAAPDVVCLQETKAHPEQVPPEVAYPAGYEAYWCPAQRKGYSGVAVFSKIKPRQVHYGMGLERFDSEGRYLRLEFPKFDLLTVYFPNGTSGDERLQYKMEFYDAFLEHCEALRKKEKKKLVICGDVNTAHKPIDLKNPKQNAKNSGFLPMERAWVDTFVEHGYVDTFREFCQEPDRYTWWTYRANARPRNIGWRIDYFFVTRDLLPKVKKSFITPEVLGSDHCPIGLEIV</sequence>
<dbReference type="RefSeq" id="WP_282010638.1">
    <property type="nucleotide sequence ID" value="NZ_OX336137.1"/>
</dbReference>
<dbReference type="SUPFAM" id="SSF56219">
    <property type="entry name" value="DNase I-like"/>
    <property type="match status" value="1"/>
</dbReference>
<comment type="cofactor">
    <cofactor evidence="1">
        <name>Mg(2+)</name>
        <dbReference type="ChEBI" id="CHEBI:18420"/>
    </cofactor>
</comment>